<dbReference type="Proteomes" id="UP001500253">
    <property type="component" value="Unassembled WGS sequence"/>
</dbReference>
<organism evidence="2 3">
    <name type="scientific">Streptomyces cuspidosporus</name>
    <dbReference type="NCBI Taxonomy" id="66882"/>
    <lineage>
        <taxon>Bacteria</taxon>
        <taxon>Bacillati</taxon>
        <taxon>Actinomycetota</taxon>
        <taxon>Actinomycetes</taxon>
        <taxon>Kitasatosporales</taxon>
        <taxon>Streptomycetaceae</taxon>
        <taxon>Streptomyces</taxon>
    </lineage>
</organism>
<dbReference type="RefSeq" id="WP_346175985.1">
    <property type="nucleotide sequence ID" value="NZ_BAAASD010000017.1"/>
</dbReference>
<evidence type="ECO:0000256" key="1">
    <source>
        <dbReference type="SAM" id="MobiDB-lite"/>
    </source>
</evidence>
<accession>A0ABN3GEX2</accession>
<protein>
    <submittedName>
        <fullName evidence="2">Uncharacterized protein</fullName>
    </submittedName>
</protein>
<evidence type="ECO:0000313" key="2">
    <source>
        <dbReference type="EMBL" id="GAA2350021.1"/>
    </source>
</evidence>
<reference evidence="2 3" key="1">
    <citation type="journal article" date="2019" name="Int. J. Syst. Evol. Microbiol.">
        <title>The Global Catalogue of Microorganisms (GCM) 10K type strain sequencing project: providing services to taxonomists for standard genome sequencing and annotation.</title>
        <authorList>
            <consortium name="The Broad Institute Genomics Platform"/>
            <consortium name="The Broad Institute Genome Sequencing Center for Infectious Disease"/>
            <person name="Wu L."/>
            <person name="Ma J."/>
        </authorList>
    </citation>
    <scope>NUCLEOTIDE SEQUENCE [LARGE SCALE GENOMIC DNA]</scope>
    <source>
        <strain evidence="2 3">JCM 4316</strain>
    </source>
</reference>
<gene>
    <name evidence="2" type="ORF">GCM10010246_42250</name>
</gene>
<evidence type="ECO:0000313" key="3">
    <source>
        <dbReference type="Proteomes" id="UP001500253"/>
    </source>
</evidence>
<sequence length="92" mass="10302">MASTDVQGDPAALARRLASDGRLQPAWRDAFTRVDRAAFLPERVWVRAADGYEPVDRATEPDRWRELAYSDEALVTQVEDPPGASPRPELPR</sequence>
<name>A0ABN3GEX2_9ACTN</name>
<dbReference type="EMBL" id="BAAASD010000017">
    <property type="protein sequence ID" value="GAA2350021.1"/>
    <property type="molecule type" value="Genomic_DNA"/>
</dbReference>
<comment type="caution">
    <text evidence="2">The sequence shown here is derived from an EMBL/GenBank/DDBJ whole genome shotgun (WGS) entry which is preliminary data.</text>
</comment>
<dbReference type="Gene3D" id="3.40.50.150">
    <property type="entry name" value="Vaccinia Virus protein VP39"/>
    <property type="match status" value="1"/>
</dbReference>
<feature type="region of interest" description="Disordered" evidence="1">
    <location>
        <begin position="71"/>
        <end position="92"/>
    </location>
</feature>
<proteinExistence type="predicted"/>
<dbReference type="InterPro" id="IPR029063">
    <property type="entry name" value="SAM-dependent_MTases_sf"/>
</dbReference>
<keyword evidence="3" id="KW-1185">Reference proteome</keyword>